<dbReference type="OrthoDB" id="414730at2759"/>
<evidence type="ECO:0000259" key="1">
    <source>
        <dbReference type="Pfam" id="PF00078"/>
    </source>
</evidence>
<dbReference type="Proteomes" id="UP000299102">
    <property type="component" value="Unassembled WGS sequence"/>
</dbReference>
<comment type="caution">
    <text evidence="2">The sequence shown here is derived from an EMBL/GenBank/DDBJ whole genome shotgun (WGS) entry which is preliminary data.</text>
</comment>
<gene>
    <name evidence="2" type="ORF">EVAR_6311_1</name>
</gene>
<sequence>MIDAVVELVEKIFEAREDLRNEIGVFCDLSKAFDCVNHEKLIRKLHNYGVTCSELDLLASYLTNRVQKIDVNKTRSSRSVVRMGVSEGSILNQLYGDGARKSRKLFNGYYPVGAGSSSSLRVYRDRDSSGLTRSMFKPEPLSSRSVLRRCRGVSSTSFGIAGRAPR</sequence>
<keyword evidence="3" id="KW-1185">Reference proteome</keyword>
<proteinExistence type="predicted"/>
<evidence type="ECO:0000313" key="2">
    <source>
        <dbReference type="EMBL" id="GBP10758.1"/>
    </source>
</evidence>
<evidence type="ECO:0000313" key="3">
    <source>
        <dbReference type="Proteomes" id="UP000299102"/>
    </source>
</evidence>
<dbReference type="InterPro" id="IPR000477">
    <property type="entry name" value="RT_dom"/>
</dbReference>
<reference evidence="2 3" key="1">
    <citation type="journal article" date="2019" name="Commun. Biol.">
        <title>The bagworm genome reveals a unique fibroin gene that provides high tensile strength.</title>
        <authorList>
            <person name="Kono N."/>
            <person name="Nakamura H."/>
            <person name="Ohtoshi R."/>
            <person name="Tomita M."/>
            <person name="Numata K."/>
            <person name="Arakawa K."/>
        </authorList>
    </citation>
    <scope>NUCLEOTIDE SEQUENCE [LARGE SCALE GENOMIC DNA]</scope>
</reference>
<protein>
    <recommendedName>
        <fullName evidence="1">Reverse transcriptase domain-containing protein</fullName>
    </recommendedName>
</protein>
<accession>A0A4C1TBD6</accession>
<dbReference type="Pfam" id="PF00078">
    <property type="entry name" value="RVT_1"/>
    <property type="match status" value="1"/>
</dbReference>
<dbReference type="STRING" id="151549.A0A4C1TBD6"/>
<organism evidence="2 3">
    <name type="scientific">Eumeta variegata</name>
    <name type="common">Bagworm moth</name>
    <name type="synonym">Eumeta japonica</name>
    <dbReference type="NCBI Taxonomy" id="151549"/>
    <lineage>
        <taxon>Eukaryota</taxon>
        <taxon>Metazoa</taxon>
        <taxon>Ecdysozoa</taxon>
        <taxon>Arthropoda</taxon>
        <taxon>Hexapoda</taxon>
        <taxon>Insecta</taxon>
        <taxon>Pterygota</taxon>
        <taxon>Neoptera</taxon>
        <taxon>Endopterygota</taxon>
        <taxon>Lepidoptera</taxon>
        <taxon>Glossata</taxon>
        <taxon>Ditrysia</taxon>
        <taxon>Tineoidea</taxon>
        <taxon>Psychidae</taxon>
        <taxon>Oiketicinae</taxon>
        <taxon>Eumeta</taxon>
    </lineage>
</organism>
<dbReference type="PANTHER" id="PTHR33332">
    <property type="entry name" value="REVERSE TRANSCRIPTASE DOMAIN-CONTAINING PROTEIN"/>
    <property type="match status" value="1"/>
</dbReference>
<feature type="domain" description="Reverse transcriptase" evidence="1">
    <location>
        <begin position="17"/>
        <end position="97"/>
    </location>
</feature>
<name>A0A4C1TBD6_EUMVA</name>
<dbReference type="AlphaFoldDB" id="A0A4C1TBD6"/>
<dbReference type="EMBL" id="BGZK01000042">
    <property type="protein sequence ID" value="GBP10758.1"/>
    <property type="molecule type" value="Genomic_DNA"/>
</dbReference>